<protein>
    <submittedName>
        <fullName evidence="1">Unnamed protein product</fullName>
    </submittedName>
</protein>
<dbReference type="EMBL" id="BSXS01004445">
    <property type="protein sequence ID" value="GME82997.1"/>
    <property type="molecule type" value="Genomic_DNA"/>
</dbReference>
<accession>A0ACB5T747</accession>
<dbReference type="Proteomes" id="UP001165064">
    <property type="component" value="Unassembled WGS sequence"/>
</dbReference>
<comment type="caution">
    <text evidence="1">The sequence shown here is derived from an EMBL/GenBank/DDBJ whole genome shotgun (WGS) entry which is preliminary data.</text>
</comment>
<evidence type="ECO:0000313" key="1">
    <source>
        <dbReference type="EMBL" id="GME82997.1"/>
    </source>
</evidence>
<evidence type="ECO:0000313" key="2">
    <source>
        <dbReference type="Proteomes" id="UP001165064"/>
    </source>
</evidence>
<gene>
    <name evidence="1" type="ORF">Amon02_000588800</name>
</gene>
<proteinExistence type="predicted"/>
<reference evidence="1" key="1">
    <citation type="submission" date="2023-04" db="EMBL/GenBank/DDBJ databases">
        <title>Ambrosiozyma monospora NBRC 10751.</title>
        <authorList>
            <person name="Ichikawa N."/>
            <person name="Sato H."/>
            <person name="Tonouchi N."/>
        </authorList>
    </citation>
    <scope>NUCLEOTIDE SEQUENCE</scope>
    <source>
        <strain evidence="1">NBRC 10751</strain>
    </source>
</reference>
<organism evidence="1 2">
    <name type="scientific">Ambrosiozyma monospora</name>
    <name type="common">Yeast</name>
    <name type="synonym">Endomycopsis monosporus</name>
    <dbReference type="NCBI Taxonomy" id="43982"/>
    <lineage>
        <taxon>Eukaryota</taxon>
        <taxon>Fungi</taxon>
        <taxon>Dikarya</taxon>
        <taxon>Ascomycota</taxon>
        <taxon>Saccharomycotina</taxon>
        <taxon>Pichiomycetes</taxon>
        <taxon>Pichiales</taxon>
        <taxon>Pichiaceae</taxon>
        <taxon>Ambrosiozyma</taxon>
    </lineage>
</organism>
<name>A0ACB5T747_AMBMO</name>
<sequence length="359" mass="41846">MSLSMSPVPNISPVTPQSSSATPIISLNYIQLAKPFLTKNEISYMFTNAIKSDEQLAITYRTTKREAFRFMIELSKALRFPTKILQNACFFYQRFYLLCDDMKKYLKSYLEISIACIFVSLKMNDYIKKLNVVLGEANKILNVEVDIDEQRRHVLYMEKKMMEFGSFDFRSYSVESFLIKFVKFYGFDKELCFLIWSISNDLYLTELTLQLPAHFNAMAAIELGVRLWNEVKKDNIKVDFNKLGTKISQENIVSGVNEMLQFYLDNYDWSFIKTCLSELEISSGNISDTFLNLKIEFIEKEDEFMKKSKTTSNNESDCIAKDCFFKSRDTEIGKVGSLRFLYNRKAYMNELSHAECQTT</sequence>
<keyword evidence="2" id="KW-1185">Reference proteome</keyword>